<comment type="caution">
    <text evidence="1">The sequence shown here is derived from an EMBL/GenBank/DDBJ whole genome shotgun (WGS) entry which is preliminary data.</text>
</comment>
<organism evidence="1 2">
    <name type="scientific">Nakamurella endophytica</name>
    <dbReference type="NCBI Taxonomy" id="1748367"/>
    <lineage>
        <taxon>Bacteria</taxon>
        <taxon>Bacillati</taxon>
        <taxon>Actinomycetota</taxon>
        <taxon>Actinomycetes</taxon>
        <taxon>Nakamurellales</taxon>
        <taxon>Nakamurellaceae</taxon>
        <taxon>Nakamurella</taxon>
    </lineage>
</organism>
<dbReference type="AlphaFoldDB" id="A0A917T6A5"/>
<dbReference type="InterPro" id="IPR023476">
    <property type="entry name" value="Pep_tRNA_hydro_II_dom_sf"/>
</dbReference>
<keyword evidence="2" id="KW-1185">Reference proteome</keyword>
<evidence type="ECO:0000313" key="1">
    <source>
        <dbReference type="EMBL" id="GGM11270.1"/>
    </source>
</evidence>
<dbReference type="InterPro" id="IPR018988">
    <property type="entry name" value="DUF2000"/>
</dbReference>
<dbReference type="Pfam" id="PF09391">
    <property type="entry name" value="DUF2000"/>
    <property type="match status" value="1"/>
</dbReference>
<dbReference type="SUPFAM" id="SSF102462">
    <property type="entry name" value="Peptidyl-tRNA hydrolase II"/>
    <property type="match status" value="1"/>
</dbReference>
<reference evidence="1" key="2">
    <citation type="submission" date="2020-09" db="EMBL/GenBank/DDBJ databases">
        <authorList>
            <person name="Sun Q."/>
            <person name="Zhou Y."/>
        </authorList>
    </citation>
    <scope>NUCLEOTIDE SEQUENCE</scope>
    <source>
        <strain evidence="1">CGMCC 4.7308</strain>
    </source>
</reference>
<evidence type="ECO:0000313" key="2">
    <source>
        <dbReference type="Proteomes" id="UP000655208"/>
    </source>
</evidence>
<dbReference type="Gene3D" id="3.40.1490.10">
    <property type="entry name" value="Bit1"/>
    <property type="match status" value="1"/>
</dbReference>
<dbReference type="EMBL" id="BMNA01000008">
    <property type="protein sequence ID" value="GGM11270.1"/>
    <property type="molecule type" value="Genomic_DNA"/>
</dbReference>
<sequence>MDTDGTATVVGFHPAEIDPSAPTRSARLKWVVVVDAGLPAGRAVNAAVCAAAATAAAVPGLLGAAATDADGQRHPGLPWAGCTVLAADAETIHRVRSRAAADSGMFVADMPDAAQRTRVYADYVRTVGDTVSADLRYAAVSVVGPRNRLDRIVGRLPLLP</sequence>
<dbReference type="RefSeq" id="WP_188943565.1">
    <property type="nucleotide sequence ID" value="NZ_BMNA01000008.1"/>
</dbReference>
<reference evidence="1" key="1">
    <citation type="journal article" date="2014" name="Int. J. Syst. Evol. Microbiol.">
        <title>Complete genome sequence of Corynebacterium casei LMG S-19264T (=DSM 44701T), isolated from a smear-ripened cheese.</title>
        <authorList>
            <consortium name="US DOE Joint Genome Institute (JGI-PGF)"/>
            <person name="Walter F."/>
            <person name="Albersmeier A."/>
            <person name="Kalinowski J."/>
            <person name="Ruckert C."/>
        </authorList>
    </citation>
    <scope>NUCLEOTIDE SEQUENCE</scope>
    <source>
        <strain evidence="1">CGMCC 4.7308</strain>
    </source>
</reference>
<proteinExistence type="predicted"/>
<evidence type="ECO:0008006" key="3">
    <source>
        <dbReference type="Google" id="ProtNLM"/>
    </source>
</evidence>
<name>A0A917T6A5_9ACTN</name>
<protein>
    <recommendedName>
        <fullName evidence="3">DUF2000 domain-containing protein</fullName>
    </recommendedName>
</protein>
<gene>
    <name evidence="1" type="ORF">GCM10011594_34050</name>
</gene>
<accession>A0A917T6A5</accession>
<dbReference type="Proteomes" id="UP000655208">
    <property type="component" value="Unassembled WGS sequence"/>
</dbReference>